<dbReference type="InterPro" id="IPR029063">
    <property type="entry name" value="SAM-dependent_MTases_sf"/>
</dbReference>
<proteinExistence type="predicted"/>
<protein>
    <submittedName>
        <fullName evidence="2">Methyltransferase type 11</fullName>
    </submittedName>
</protein>
<dbReference type="Proteomes" id="UP000033867">
    <property type="component" value="Unassembled WGS sequence"/>
</dbReference>
<organism evidence="2 3">
    <name type="scientific">Candidatus Magasanikbacteria bacterium GW2011_GWE2_42_7</name>
    <dbReference type="NCBI Taxonomy" id="1619052"/>
    <lineage>
        <taxon>Bacteria</taxon>
        <taxon>Candidatus Magasanikiibacteriota</taxon>
    </lineage>
</organism>
<dbReference type="CDD" id="cd02440">
    <property type="entry name" value="AdoMet_MTases"/>
    <property type="match status" value="1"/>
</dbReference>
<dbReference type="AlphaFoldDB" id="A0A0G1BGU7"/>
<evidence type="ECO:0000313" key="2">
    <source>
        <dbReference type="EMBL" id="KKS72552.1"/>
    </source>
</evidence>
<dbReference type="GO" id="GO:0032259">
    <property type="term" value="P:methylation"/>
    <property type="evidence" value="ECO:0007669"/>
    <property type="project" value="UniProtKB-KW"/>
</dbReference>
<keyword evidence="2" id="KW-0808">Transferase</keyword>
<evidence type="ECO:0000259" key="1">
    <source>
        <dbReference type="Pfam" id="PF08241"/>
    </source>
</evidence>
<feature type="domain" description="Methyltransferase type 11" evidence="1">
    <location>
        <begin position="63"/>
        <end position="158"/>
    </location>
</feature>
<accession>A0A0G1BGU7</accession>
<dbReference type="InterPro" id="IPR013216">
    <property type="entry name" value="Methyltransf_11"/>
</dbReference>
<sequence>MDKILEDKIKTYYTKYYRDSCKLPDWQERTAQRLKEDQLESTRMKEMEALLDVSFQNQRHCIIGAGTGGLAIVLEKEFGVDVYGIEPCEEEMTIIHLQCDQANIPREKFKQEPCETLSFEDNMFDIVHCFTVIEHVDDINQCLEQIIRVTKPGGKIYINTPNYAFLYERHYKIPFPTFFPKRMRTLYMKFIGKWTPFFETINFVTEKDIDQLLIKKSDIVWYRLYRPHTSAIGRFAKLWDYLRFKKNITMNQEIIIKKLTKQSKNS</sequence>
<dbReference type="Pfam" id="PF08241">
    <property type="entry name" value="Methyltransf_11"/>
    <property type="match status" value="1"/>
</dbReference>
<keyword evidence="2" id="KW-0489">Methyltransferase</keyword>
<dbReference type="EMBL" id="LCEK01000007">
    <property type="protein sequence ID" value="KKS72552.1"/>
    <property type="molecule type" value="Genomic_DNA"/>
</dbReference>
<reference evidence="2 3" key="1">
    <citation type="journal article" date="2015" name="Nature">
        <title>rRNA introns, odd ribosomes, and small enigmatic genomes across a large radiation of phyla.</title>
        <authorList>
            <person name="Brown C.T."/>
            <person name="Hug L.A."/>
            <person name="Thomas B.C."/>
            <person name="Sharon I."/>
            <person name="Castelle C.J."/>
            <person name="Singh A."/>
            <person name="Wilkins M.J."/>
            <person name="Williams K.H."/>
            <person name="Banfield J.F."/>
        </authorList>
    </citation>
    <scope>NUCLEOTIDE SEQUENCE [LARGE SCALE GENOMIC DNA]</scope>
</reference>
<gene>
    <name evidence="2" type="ORF">UV42_C0007G0004</name>
</gene>
<evidence type="ECO:0000313" key="3">
    <source>
        <dbReference type="Proteomes" id="UP000033867"/>
    </source>
</evidence>
<dbReference type="PANTHER" id="PTHR43591">
    <property type="entry name" value="METHYLTRANSFERASE"/>
    <property type="match status" value="1"/>
</dbReference>
<dbReference type="Gene3D" id="3.40.50.150">
    <property type="entry name" value="Vaccinia Virus protein VP39"/>
    <property type="match status" value="1"/>
</dbReference>
<comment type="caution">
    <text evidence="2">The sequence shown here is derived from an EMBL/GenBank/DDBJ whole genome shotgun (WGS) entry which is preliminary data.</text>
</comment>
<name>A0A0G1BGU7_9BACT</name>
<dbReference type="GO" id="GO:0008757">
    <property type="term" value="F:S-adenosylmethionine-dependent methyltransferase activity"/>
    <property type="evidence" value="ECO:0007669"/>
    <property type="project" value="InterPro"/>
</dbReference>
<dbReference type="SUPFAM" id="SSF53335">
    <property type="entry name" value="S-adenosyl-L-methionine-dependent methyltransferases"/>
    <property type="match status" value="1"/>
</dbReference>